<protein>
    <submittedName>
        <fullName evidence="2">SGNH/GDSL hydrolase family protein</fullName>
    </submittedName>
</protein>
<name>A0ABT5EXA5_9BACT</name>
<keyword evidence="2" id="KW-0378">Hydrolase</keyword>
<gene>
    <name evidence="2" type="ORF">POL67_34305</name>
</gene>
<accession>A0ABT5EXA5</accession>
<dbReference type="Proteomes" id="UP001221411">
    <property type="component" value="Unassembled WGS sequence"/>
</dbReference>
<dbReference type="EMBL" id="JAQNDO010000001">
    <property type="protein sequence ID" value="MDC0746451.1"/>
    <property type="molecule type" value="Genomic_DNA"/>
</dbReference>
<dbReference type="CDD" id="cd00229">
    <property type="entry name" value="SGNH_hydrolase"/>
    <property type="match status" value="1"/>
</dbReference>
<comment type="caution">
    <text evidence="2">The sequence shown here is derived from an EMBL/GenBank/DDBJ whole genome shotgun (WGS) entry which is preliminary data.</text>
</comment>
<proteinExistence type="predicted"/>
<dbReference type="Pfam" id="PF00657">
    <property type="entry name" value="Lipase_GDSL"/>
    <property type="match status" value="1"/>
</dbReference>
<dbReference type="RefSeq" id="WP_271924832.1">
    <property type="nucleotide sequence ID" value="NZ_JAQNDO010000001.1"/>
</dbReference>
<sequence>MRTLCNSAAVRLGQAVLSLGILLAGREALANTLTQNSSWTIDRAGTTAKYRVVAYGDSIFAGYNGSLSNVDKRAATWVQGEYLSNSWNSDIEVIRRTKSGAKADDIYNNKIVNEKSHMQAANTRVVTFEMCGNDFLQARDSFADQSGTCSYGVLDTALANCTKYQELAMQFINANANAATKKKMIMNLYYPGYDADNGMSSCTEASTGQKINKQDAMFPRLARSNYRACKFAAQYGFECVDAFAEYMGADYDSNGDGKIDVDGLRYIPGETEEAYVKRITSTLRGTIRDANSHYESAGTSFDYILSDNTHPTYSGATIYVGLLGGTGSGSGAPEYSGAQIVGGKNPVWNRFGHERAGWAHALFNPLAP</sequence>
<reference evidence="2 3" key="1">
    <citation type="submission" date="2022-11" db="EMBL/GenBank/DDBJ databases">
        <title>Minimal conservation of predation-associated metabolite biosynthetic gene clusters underscores biosynthetic potential of Myxococcota including descriptions for ten novel species: Archangium lansinium sp. nov., Myxococcus landrumus sp. nov., Nannocystis bai.</title>
        <authorList>
            <person name="Ahearne A."/>
            <person name="Stevens C."/>
            <person name="Dowd S."/>
        </authorList>
    </citation>
    <scope>NUCLEOTIDE SEQUENCE [LARGE SCALE GENOMIC DNA]</scope>
    <source>
        <strain evidence="2 3">RJM3</strain>
    </source>
</reference>
<organism evidence="2 3">
    <name type="scientific">Polyangium mundeleinium</name>
    <dbReference type="NCBI Taxonomy" id="2995306"/>
    <lineage>
        <taxon>Bacteria</taxon>
        <taxon>Pseudomonadati</taxon>
        <taxon>Myxococcota</taxon>
        <taxon>Polyangia</taxon>
        <taxon>Polyangiales</taxon>
        <taxon>Polyangiaceae</taxon>
        <taxon>Polyangium</taxon>
    </lineage>
</organism>
<evidence type="ECO:0000256" key="1">
    <source>
        <dbReference type="SAM" id="SignalP"/>
    </source>
</evidence>
<dbReference type="Gene3D" id="3.40.50.1110">
    <property type="entry name" value="SGNH hydrolase"/>
    <property type="match status" value="1"/>
</dbReference>
<feature type="chain" id="PRO_5047491443" evidence="1">
    <location>
        <begin position="31"/>
        <end position="368"/>
    </location>
</feature>
<dbReference type="SUPFAM" id="SSF52266">
    <property type="entry name" value="SGNH hydrolase"/>
    <property type="match status" value="1"/>
</dbReference>
<feature type="signal peptide" evidence="1">
    <location>
        <begin position="1"/>
        <end position="30"/>
    </location>
</feature>
<keyword evidence="3" id="KW-1185">Reference proteome</keyword>
<dbReference type="InterPro" id="IPR001087">
    <property type="entry name" value="GDSL"/>
</dbReference>
<dbReference type="InterPro" id="IPR036514">
    <property type="entry name" value="SGNH_hydro_sf"/>
</dbReference>
<dbReference type="GO" id="GO:0016787">
    <property type="term" value="F:hydrolase activity"/>
    <property type="evidence" value="ECO:0007669"/>
    <property type="project" value="UniProtKB-KW"/>
</dbReference>
<keyword evidence="1" id="KW-0732">Signal</keyword>
<evidence type="ECO:0000313" key="2">
    <source>
        <dbReference type="EMBL" id="MDC0746451.1"/>
    </source>
</evidence>
<evidence type="ECO:0000313" key="3">
    <source>
        <dbReference type="Proteomes" id="UP001221411"/>
    </source>
</evidence>